<keyword evidence="5" id="KW-0010">Activator</keyword>
<feature type="short sequence motif" description="Bipartite nuclear localization signal" evidence="4">
    <location>
        <begin position="225"/>
        <end position="232"/>
    </location>
</feature>
<dbReference type="GO" id="GO:0099402">
    <property type="term" value="P:plant organ development"/>
    <property type="evidence" value="ECO:0007669"/>
    <property type="project" value="UniProtKB-ARBA"/>
</dbReference>
<feature type="domain" description="QLQ" evidence="7">
    <location>
        <begin position="129"/>
        <end position="164"/>
    </location>
</feature>
<name>A0AAU7P2V6_IPOBA</name>
<dbReference type="InterPro" id="IPR014977">
    <property type="entry name" value="WRC_dom"/>
</dbReference>
<feature type="region of interest" description="Disordered" evidence="6">
    <location>
        <begin position="219"/>
        <end position="281"/>
    </location>
</feature>
<dbReference type="PANTHER" id="PTHR31602:SF101">
    <property type="entry name" value="GROWTH-REGULATING FACTOR 7"/>
    <property type="match status" value="1"/>
</dbReference>
<evidence type="ECO:0000313" key="9">
    <source>
        <dbReference type="EMBL" id="XBS35893.1"/>
    </source>
</evidence>
<dbReference type="InterPro" id="IPR014978">
    <property type="entry name" value="Gln-Leu-Gln_QLQ"/>
</dbReference>
<feature type="region of interest" description="Disordered" evidence="6">
    <location>
        <begin position="47"/>
        <end position="66"/>
    </location>
</feature>
<evidence type="ECO:0000256" key="3">
    <source>
        <dbReference type="ARBA" id="ARBA00023242"/>
    </source>
</evidence>
<evidence type="ECO:0000256" key="1">
    <source>
        <dbReference type="ARBA" id="ARBA00004123"/>
    </source>
</evidence>
<keyword evidence="5" id="KW-0805">Transcription regulation</keyword>
<keyword evidence="5" id="KW-0804">Transcription</keyword>
<feature type="region of interest" description="Disordered" evidence="6">
    <location>
        <begin position="178"/>
        <end position="205"/>
    </location>
</feature>
<proteinExistence type="evidence at transcript level"/>
<feature type="compositionally biased region" description="Gly residues" evidence="6">
    <location>
        <begin position="55"/>
        <end position="66"/>
    </location>
</feature>
<dbReference type="GO" id="GO:0006355">
    <property type="term" value="P:regulation of DNA-templated transcription"/>
    <property type="evidence" value="ECO:0007669"/>
    <property type="project" value="InterPro"/>
</dbReference>
<reference evidence="9" key="1">
    <citation type="submission" date="2024-06" db="EMBL/GenBank/DDBJ databases">
        <authorList>
            <person name="Huang H.W."/>
        </authorList>
    </citation>
    <scope>NUCLEOTIDE SEQUENCE</scope>
    <source>
        <strain evidence="9">IbGRF3</strain>
    </source>
</reference>
<dbReference type="PROSITE" id="PS51667">
    <property type="entry name" value="WRC"/>
    <property type="match status" value="1"/>
</dbReference>
<evidence type="ECO:0000256" key="6">
    <source>
        <dbReference type="SAM" id="MobiDB-lite"/>
    </source>
</evidence>
<comment type="function">
    <text evidence="5">Transcription activator.</text>
</comment>
<evidence type="ECO:0000256" key="2">
    <source>
        <dbReference type="ARBA" id="ARBA00008122"/>
    </source>
</evidence>
<feature type="region of interest" description="Disordered" evidence="6">
    <location>
        <begin position="455"/>
        <end position="477"/>
    </location>
</feature>
<feature type="short sequence motif" description="Bipartite nuclear localization signal" evidence="4">
    <location>
        <begin position="197"/>
        <end position="207"/>
    </location>
</feature>
<evidence type="ECO:0000256" key="4">
    <source>
        <dbReference type="PROSITE-ProRule" id="PRU01002"/>
    </source>
</evidence>
<feature type="compositionally biased region" description="Low complexity" evidence="6">
    <location>
        <begin position="455"/>
        <end position="469"/>
    </location>
</feature>
<dbReference type="PROSITE" id="PS51666">
    <property type="entry name" value="QLQ"/>
    <property type="match status" value="1"/>
</dbReference>
<evidence type="ECO:0000259" key="7">
    <source>
        <dbReference type="PROSITE" id="PS51666"/>
    </source>
</evidence>
<dbReference type="Pfam" id="PF08879">
    <property type="entry name" value="WRC"/>
    <property type="match status" value="1"/>
</dbReference>
<feature type="domain" description="WRC" evidence="8">
    <location>
        <begin position="192"/>
        <end position="236"/>
    </location>
</feature>
<feature type="compositionally biased region" description="Basic residues" evidence="6">
    <location>
        <begin position="222"/>
        <end position="231"/>
    </location>
</feature>
<dbReference type="SMART" id="SM00951">
    <property type="entry name" value="QLQ"/>
    <property type="match status" value="1"/>
</dbReference>
<dbReference type="GO" id="GO:0006351">
    <property type="term" value="P:DNA-templated transcription"/>
    <property type="evidence" value="ECO:0007669"/>
    <property type="project" value="UniProtKB-UniRule"/>
</dbReference>
<keyword evidence="3 4" id="KW-0539">Nucleus</keyword>
<dbReference type="GO" id="GO:0005634">
    <property type="term" value="C:nucleus"/>
    <property type="evidence" value="ECO:0007669"/>
    <property type="project" value="UniProtKB-SubCell"/>
</dbReference>
<gene>
    <name evidence="9" type="primary">GRF3</name>
</gene>
<dbReference type="GO" id="GO:0005524">
    <property type="term" value="F:ATP binding"/>
    <property type="evidence" value="ECO:0007669"/>
    <property type="project" value="UniProtKB-UniRule"/>
</dbReference>
<sequence length="513" mass="54619">MENGAAGGGVNGFGFPDKETAAGAAAAAADSFRPENNNIMMGRHVHHHHHHDGFDGGGSGGGGAGPTGGANENGIYMYGDDVATAPPFTVGGGGGGAAVAVCLSQAFNCSNTAPLPFKSPGMATSLGFPFTCAQWKELERQAMVYKYMMASVPVPPDLLLPLPTDAYNAAPPSFHVRSGGSGGVGFSGKNRDLEPGRCKRTDGKKWRCSKEVALNQKYCERHLHRGRPRSRKPVEDANNNNKKTRLQQQQQPPLESPPSMVVSQQPANPAPSSSDKHKEAPQCLDSRMDQSFSISPFNEPHRGLDWEMGGTEEQWKQLMSLESNVYRDNAQISQQMSLFHCKDYYGSIRQNGECNLYFNPDLGSLNKEFINAWANGSIASSNSNTNSDYALSLAMAAGNILDSEMGVEDGNAGGNCDEEHTMCSNLTLRSPVSWVPFASGGPLAEVLKPSQQLHHPSSSSYISNGDSISPAGTTVSSPSGVLQKTNLFSQSDGSVCNSPTVAASELVPFQWLS</sequence>
<dbReference type="EMBL" id="PP886180">
    <property type="protein sequence ID" value="XBS35893.1"/>
    <property type="molecule type" value="mRNA"/>
</dbReference>
<organism evidence="9">
    <name type="scientific">Ipomoea batatas</name>
    <name type="common">Sweet potato</name>
    <name type="synonym">Convolvulus batatas</name>
    <dbReference type="NCBI Taxonomy" id="4120"/>
    <lineage>
        <taxon>Eukaryota</taxon>
        <taxon>Viridiplantae</taxon>
        <taxon>Streptophyta</taxon>
        <taxon>Embryophyta</taxon>
        <taxon>Tracheophyta</taxon>
        <taxon>Spermatophyta</taxon>
        <taxon>Magnoliopsida</taxon>
        <taxon>eudicotyledons</taxon>
        <taxon>Gunneridae</taxon>
        <taxon>Pentapetalae</taxon>
        <taxon>asterids</taxon>
        <taxon>lamiids</taxon>
        <taxon>Solanales</taxon>
        <taxon>Convolvulaceae</taxon>
        <taxon>Ipomoeeae</taxon>
        <taxon>Ipomoea</taxon>
    </lineage>
</organism>
<dbReference type="Pfam" id="PF08880">
    <property type="entry name" value="QLQ"/>
    <property type="match status" value="1"/>
</dbReference>
<comment type="subcellular location">
    <subcellularLocation>
        <location evidence="1 4 5">Nucleus</location>
    </subcellularLocation>
</comment>
<feature type="compositionally biased region" description="Low complexity" evidence="6">
    <location>
        <begin position="246"/>
        <end position="273"/>
    </location>
</feature>
<dbReference type="InterPro" id="IPR031137">
    <property type="entry name" value="GRF"/>
</dbReference>
<evidence type="ECO:0000256" key="5">
    <source>
        <dbReference type="RuleBase" id="RU367127"/>
    </source>
</evidence>
<comment type="domain">
    <text evidence="5">The QLQ domain and WRC domain may be involved in protein-protein interaction and DNA-binding, respectively.</text>
</comment>
<protein>
    <recommendedName>
        <fullName evidence="5">Growth-regulating factor</fullName>
    </recommendedName>
</protein>
<comment type="similarity">
    <text evidence="2 5">Belongs to the GRF family.</text>
</comment>
<evidence type="ECO:0000259" key="8">
    <source>
        <dbReference type="PROSITE" id="PS51667"/>
    </source>
</evidence>
<dbReference type="AlphaFoldDB" id="A0AAU7P2V6"/>
<dbReference type="PANTHER" id="PTHR31602">
    <property type="entry name" value="GROWTH-REGULATING FACTOR 5"/>
    <property type="match status" value="1"/>
</dbReference>
<feature type="compositionally biased region" description="Basic and acidic residues" evidence="6">
    <location>
        <begin position="189"/>
        <end position="205"/>
    </location>
</feature>
<accession>A0AAU7P2V6</accession>